<dbReference type="InterPro" id="IPR011990">
    <property type="entry name" value="TPR-like_helical_dom_sf"/>
</dbReference>
<dbReference type="PROSITE" id="PS51257">
    <property type="entry name" value="PROKAR_LIPOPROTEIN"/>
    <property type="match status" value="1"/>
</dbReference>
<keyword evidence="10" id="KW-1185">Reference proteome</keyword>
<comment type="subcellular location">
    <subcellularLocation>
        <location evidence="1">Cell outer membrane</location>
    </subcellularLocation>
</comment>
<feature type="domain" description="RagB/SusD" evidence="7">
    <location>
        <begin position="353"/>
        <end position="492"/>
    </location>
</feature>
<gene>
    <name evidence="9" type="ORF">PEPS_28520</name>
</gene>
<dbReference type="CDD" id="cd08977">
    <property type="entry name" value="SusD"/>
    <property type="match status" value="1"/>
</dbReference>
<feature type="domain" description="SusD-like N-terminal" evidence="8">
    <location>
        <begin position="24"/>
        <end position="226"/>
    </location>
</feature>
<keyword evidence="4" id="KW-0472">Membrane</keyword>
<reference evidence="9 10" key="1">
    <citation type="submission" date="2021-12" db="EMBL/GenBank/DDBJ databases">
        <title>Genome sequencing of bacteria with rrn-lacking chromosome and rrn-plasmid.</title>
        <authorList>
            <person name="Anda M."/>
            <person name="Iwasaki W."/>
        </authorList>
    </citation>
    <scope>NUCLEOTIDE SEQUENCE [LARGE SCALE GENOMIC DNA]</scope>
    <source>
        <strain evidence="9 10">NBRC 101262</strain>
        <plasmid evidence="9 10">pPP1</plasmid>
    </source>
</reference>
<evidence type="ECO:0000256" key="3">
    <source>
        <dbReference type="ARBA" id="ARBA00022729"/>
    </source>
</evidence>
<sequence>MNLKPIKSYLLGLLIAFSASSCNDFLELTPISEDTVENGYNSAPQIEAALNGAYESFQTTDYYVWDNILLGDVRSDNFYAGGDNPEVFEYDLLTTSPTNGRVNKAWSEIYNAILKANVVLEYAPKVEDPKLSEERKNQILGEAYFLRAYHYFNLVRLYGGVPLVLEMTKSADPEKTNLPRAAAEDVYAQIATDLQMAIDMLPERYESAMIDKARATKGAAAALAAKAEAQSPNRDYNKVLKYIETVENSAAAYKLIDFNHLFDGGHFNNEESIMEVQFIEGTDGNWEPQMNLPKSISGDDWRKFVTPSHDLINAYDAQGDDIRKNNTVLFEEVSWSDEYWFNTPNSSIPFAYRRKNASGWASADRQYILRYADVILLKAEAFNALGNISAAAAEVNQVRARVNLPELTADDMSSKENMNAAILLERRLEFAHEGQRWYDLQRFGKLVSTMNNLVEIDLRTGKPTAYNMTEAKVLLPIPQNELDRNAALEQNPL</sequence>
<geneLocation type="plasmid" evidence="9 10">
    <name>pPP1</name>
</geneLocation>
<comment type="similarity">
    <text evidence="2">Belongs to the SusD family.</text>
</comment>
<keyword evidence="9" id="KW-0614">Plasmid</keyword>
<evidence type="ECO:0000256" key="4">
    <source>
        <dbReference type="ARBA" id="ARBA00023136"/>
    </source>
</evidence>
<feature type="signal peptide" evidence="6">
    <location>
        <begin position="1"/>
        <end position="23"/>
    </location>
</feature>
<keyword evidence="5" id="KW-0998">Cell outer membrane</keyword>
<keyword evidence="3 6" id="KW-0732">Signal</keyword>
<dbReference type="SUPFAM" id="SSF48452">
    <property type="entry name" value="TPR-like"/>
    <property type="match status" value="1"/>
</dbReference>
<evidence type="ECO:0000256" key="5">
    <source>
        <dbReference type="ARBA" id="ARBA00023237"/>
    </source>
</evidence>
<dbReference type="InterPro" id="IPR012944">
    <property type="entry name" value="SusD_RagB_dom"/>
</dbReference>
<dbReference type="Proteomes" id="UP001354989">
    <property type="component" value="Plasmid pPP1"/>
</dbReference>
<evidence type="ECO:0000313" key="10">
    <source>
        <dbReference type="Proteomes" id="UP001354989"/>
    </source>
</evidence>
<evidence type="ECO:0000259" key="8">
    <source>
        <dbReference type="Pfam" id="PF14322"/>
    </source>
</evidence>
<dbReference type="EMBL" id="AP025293">
    <property type="protein sequence ID" value="BDD00572.1"/>
    <property type="molecule type" value="Genomic_DNA"/>
</dbReference>
<organism evidence="9 10">
    <name type="scientific">Persicobacter psychrovividus</name>
    <dbReference type="NCBI Taxonomy" id="387638"/>
    <lineage>
        <taxon>Bacteria</taxon>
        <taxon>Pseudomonadati</taxon>
        <taxon>Bacteroidota</taxon>
        <taxon>Cytophagia</taxon>
        <taxon>Cytophagales</taxon>
        <taxon>Persicobacteraceae</taxon>
        <taxon>Persicobacter</taxon>
    </lineage>
</organism>
<name>A0ABM7VHW9_9BACT</name>
<evidence type="ECO:0000313" key="9">
    <source>
        <dbReference type="EMBL" id="BDD00572.1"/>
    </source>
</evidence>
<evidence type="ECO:0000256" key="1">
    <source>
        <dbReference type="ARBA" id="ARBA00004442"/>
    </source>
</evidence>
<dbReference type="Gene3D" id="1.25.40.390">
    <property type="match status" value="1"/>
</dbReference>
<proteinExistence type="inferred from homology"/>
<dbReference type="InterPro" id="IPR033985">
    <property type="entry name" value="SusD-like_N"/>
</dbReference>
<protein>
    <submittedName>
        <fullName evidence="9">Membrane protein</fullName>
    </submittedName>
</protein>
<feature type="chain" id="PRO_5046691413" evidence="6">
    <location>
        <begin position="24"/>
        <end position="493"/>
    </location>
</feature>
<evidence type="ECO:0000256" key="2">
    <source>
        <dbReference type="ARBA" id="ARBA00006275"/>
    </source>
</evidence>
<evidence type="ECO:0000256" key="6">
    <source>
        <dbReference type="SAM" id="SignalP"/>
    </source>
</evidence>
<evidence type="ECO:0000259" key="7">
    <source>
        <dbReference type="Pfam" id="PF07980"/>
    </source>
</evidence>
<dbReference type="Pfam" id="PF14322">
    <property type="entry name" value="SusD-like_3"/>
    <property type="match status" value="1"/>
</dbReference>
<dbReference type="Pfam" id="PF07980">
    <property type="entry name" value="SusD_RagB"/>
    <property type="match status" value="1"/>
</dbReference>
<accession>A0ABM7VHW9</accession>